<keyword evidence="6" id="KW-1133">Transmembrane helix</keyword>
<dbReference type="EMBL" id="MUJZ01002797">
    <property type="protein sequence ID" value="OTF83633.1"/>
    <property type="molecule type" value="Genomic_DNA"/>
</dbReference>
<organism evidence="9 10">
    <name type="scientific">Euroglyphus maynei</name>
    <name type="common">Mayne's house dust mite</name>
    <dbReference type="NCBI Taxonomy" id="6958"/>
    <lineage>
        <taxon>Eukaryota</taxon>
        <taxon>Metazoa</taxon>
        <taxon>Ecdysozoa</taxon>
        <taxon>Arthropoda</taxon>
        <taxon>Chelicerata</taxon>
        <taxon>Arachnida</taxon>
        <taxon>Acari</taxon>
        <taxon>Acariformes</taxon>
        <taxon>Sarcoptiformes</taxon>
        <taxon>Astigmata</taxon>
        <taxon>Psoroptidia</taxon>
        <taxon>Analgoidea</taxon>
        <taxon>Pyroglyphidae</taxon>
        <taxon>Pyroglyphinae</taxon>
        <taxon>Euroglyphus</taxon>
    </lineage>
</organism>
<keyword evidence="4 8" id="KW-0808">Transferase</keyword>
<proteinExistence type="inferred from homology"/>
<dbReference type="PANTHER" id="PTHR21461:SF40">
    <property type="entry name" value="GLYCOSYLTRANSFERASE FAMILY 92 PROTEIN"/>
    <property type="match status" value="1"/>
</dbReference>
<comment type="similarity">
    <text evidence="2 8">Belongs to the glycosyltransferase 92 family.</text>
</comment>
<dbReference type="EC" id="2.4.1.-" evidence="8"/>
<keyword evidence="10" id="KW-1185">Reference proteome</keyword>
<dbReference type="GO" id="GO:0016757">
    <property type="term" value="F:glycosyltransferase activity"/>
    <property type="evidence" value="ECO:0007669"/>
    <property type="project" value="UniProtKB-UniRule"/>
</dbReference>
<dbReference type="GO" id="GO:0005737">
    <property type="term" value="C:cytoplasm"/>
    <property type="evidence" value="ECO:0007669"/>
    <property type="project" value="TreeGrafter"/>
</dbReference>
<evidence type="ECO:0000256" key="4">
    <source>
        <dbReference type="ARBA" id="ARBA00022679"/>
    </source>
</evidence>
<evidence type="ECO:0000256" key="3">
    <source>
        <dbReference type="ARBA" id="ARBA00022676"/>
    </source>
</evidence>
<protein>
    <recommendedName>
        <fullName evidence="8">Glycosyltransferase family 92 protein</fullName>
        <ecNumber evidence="8">2.4.1.-</ecNumber>
    </recommendedName>
</protein>
<dbReference type="OrthoDB" id="2526284at2759"/>
<evidence type="ECO:0000256" key="7">
    <source>
        <dbReference type="ARBA" id="ARBA00023136"/>
    </source>
</evidence>
<evidence type="ECO:0000256" key="1">
    <source>
        <dbReference type="ARBA" id="ARBA00004167"/>
    </source>
</evidence>
<dbReference type="GO" id="GO:0016020">
    <property type="term" value="C:membrane"/>
    <property type="evidence" value="ECO:0007669"/>
    <property type="project" value="UniProtKB-SubCell"/>
</dbReference>
<evidence type="ECO:0000256" key="6">
    <source>
        <dbReference type="ARBA" id="ARBA00022989"/>
    </source>
</evidence>
<dbReference type="Pfam" id="PF01697">
    <property type="entry name" value="Glyco_transf_92"/>
    <property type="match status" value="1"/>
</dbReference>
<evidence type="ECO:0000313" key="10">
    <source>
        <dbReference type="Proteomes" id="UP000194236"/>
    </source>
</evidence>
<dbReference type="Proteomes" id="UP000194236">
    <property type="component" value="Unassembled WGS sequence"/>
</dbReference>
<keyword evidence="5" id="KW-0812">Transmembrane</keyword>
<gene>
    <name evidence="9" type="ORF">BLA29_006213</name>
</gene>
<sequence length="236" mass="28532">DHILRLYQRFEPDLLRIYRWQLPIQSQTEIRTEGIFAALNDCLYRARHNHFRYVMFIDLDEFIIPNNHENLIDLVHDVEHFYPNKVGAFSFRNGFFYLQYPNDRQIERLIINNDKLHQQLITLTKTWRKVELNIHKQRSKCIVIAEHTVEIGNHFVWEFTYGKHILNMDPKLAYLHHYRVCEFGGNNCIHNTEHIVDRRTYYWAPSLLNNIHQRLQSFCDAINMPQSLNDACHYVH</sequence>
<keyword evidence="7" id="KW-0472">Membrane</keyword>
<dbReference type="PANTHER" id="PTHR21461">
    <property type="entry name" value="GLYCOSYLTRANSFERASE FAMILY 92 PROTEIN"/>
    <property type="match status" value="1"/>
</dbReference>
<evidence type="ECO:0000256" key="8">
    <source>
        <dbReference type="RuleBase" id="RU366017"/>
    </source>
</evidence>
<evidence type="ECO:0000313" key="9">
    <source>
        <dbReference type="EMBL" id="OTF83633.1"/>
    </source>
</evidence>
<comment type="caution">
    <text evidence="9">The sequence shown here is derived from an EMBL/GenBank/DDBJ whole genome shotgun (WGS) entry which is preliminary data.</text>
</comment>
<evidence type="ECO:0000256" key="2">
    <source>
        <dbReference type="ARBA" id="ARBA00007647"/>
    </source>
</evidence>
<comment type="subcellular location">
    <subcellularLocation>
        <location evidence="1">Membrane</location>
        <topology evidence="1">Single-pass membrane protein</topology>
    </subcellularLocation>
</comment>
<dbReference type="AlphaFoldDB" id="A0A1Y3BV11"/>
<dbReference type="InterPro" id="IPR008166">
    <property type="entry name" value="Glyco_transf_92"/>
</dbReference>
<keyword evidence="3 8" id="KW-0328">Glycosyltransferase</keyword>
<accession>A0A1Y3BV11</accession>
<feature type="non-terminal residue" evidence="9">
    <location>
        <position position="1"/>
    </location>
</feature>
<name>A0A1Y3BV11_EURMA</name>
<evidence type="ECO:0000256" key="5">
    <source>
        <dbReference type="ARBA" id="ARBA00022692"/>
    </source>
</evidence>
<reference evidence="9 10" key="1">
    <citation type="submission" date="2017-03" db="EMBL/GenBank/DDBJ databases">
        <title>Genome Survey of Euroglyphus maynei.</title>
        <authorList>
            <person name="Arlian L.G."/>
            <person name="Morgan M.S."/>
            <person name="Rider S.D."/>
        </authorList>
    </citation>
    <scope>NUCLEOTIDE SEQUENCE [LARGE SCALE GENOMIC DNA]</scope>
    <source>
        <strain evidence="9">Arlian Lab</strain>
        <tissue evidence="9">Whole body</tissue>
    </source>
</reference>